<dbReference type="VEuPathDB" id="FungiDB:BCV72DRAFT_257684"/>
<dbReference type="EMBL" id="KV921994">
    <property type="protein sequence ID" value="ORE03716.1"/>
    <property type="molecule type" value="Genomic_DNA"/>
</dbReference>
<evidence type="ECO:0000256" key="1">
    <source>
        <dbReference type="SAM" id="SignalP"/>
    </source>
</evidence>
<reference evidence="3" key="1">
    <citation type="journal article" date="2016" name="Proc. Natl. Acad. Sci. U.S.A.">
        <title>Lipid metabolic changes in an early divergent fungus govern the establishment of a mutualistic symbiosis with endobacteria.</title>
        <authorList>
            <person name="Lastovetsky O.A."/>
            <person name="Gaspar M.L."/>
            <person name="Mondo S.J."/>
            <person name="LaButti K.M."/>
            <person name="Sandor L."/>
            <person name="Grigoriev I.V."/>
            <person name="Henry S.A."/>
            <person name="Pawlowska T.E."/>
        </authorList>
    </citation>
    <scope>NUCLEOTIDE SEQUENCE [LARGE SCALE GENOMIC DNA]</scope>
    <source>
        <strain evidence="3">ATCC 52814</strain>
    </source>
</reference>
<proteinExistence type="predicted"/>
<feature type="domain" description="Polysaccharide lyase 14" evidence="2">
    <location>
        <begin position="83"/>
        <end position="291"/>
    </location>
</feature>
<dbReference type="Gene3D" id="2.60.120.200">
    <property type="match status" value="1"/>
</dbReference>
<dbReference type="AlphaFoldDB" id="A0A1X0QVD1"/>
<organism evidence="3">
    <name type="scientific">Rhizopus microsporus var. microsporus</name>
    <dbReference type="NCBI Taxonomy" id="86635"/>
    <lineage>
        <taxon>Eukaryota</taxon>
        <taxon>Fungi</taxon>
        <taxon>Fungi incertae sedis</taxon>
        <taxon>Mucoromycota</taxon>
        <taxon>Mucoromycotina</taxon>
        <taxon>Mucoromycetes</taxon>
        <taxon>Mucorales</taxon>
        <taxon>Mucorineae</taxon>
        <taxon>Rhizopodaceae</taxon>
        <taxon>Rhizopus</taxon>
    </lineage>
</organism>
<accession>A0A1X0QVD1</accession>
<dbReference type="OrthoDB" id="10069995at2759"/>
<sequence>MHHQHLITKTLLLCYLLIIAVQAKSIQKTWSFKNWNKYKDSSVGQGSNWSRPWGISEDNGWLWMWNGADSVKHVIKKDPSRRSSDMTLRVEYPAHSRNPDSNPVGGLGFKAKPIKIDTNVKKVELSYSVYFPKQFNFVKGGKLPGLYGGHGDCTGGEDDKTCFTTRLMWRKKGEGEIYAYLPYSSEPASICGSDLNVCNPEYGYSLGRGSFRFKAGKWTHLRQVLTMNTPGKQDGQLVLYANGKKVYTQEKMIFRREPAGRVVGIMFHTFFGGSDDSWETPRKQYSYYKDFALKTTY</sequence>
<gene>
    <name evidence="3" type="ORF">BCV72DRAFT_257684</name>
</gene>
<evidence type="ECO:0000259" key="2">
    <source>
        <dbReference type="Pfam" id="PF21294"/>
    </source>
</evidence>
<protein>
    <recommendedName>
        <fullName evidence="2">Polysaccharide lyase 14 domain-containing protein</fullName>
    </recommendedName>
</protein>
<dbReference type="Proteomes" id="UP000242414">
    <property type="component" value="Unassembled WGS sequence"/>
</dbReference>
<dbReference type="InterPro" id="IPR048958">
    <property type="entry name" value="Polysacc_lyase_14"/>
</dbReference>
<feature type="chain" id="PRO_5012574906" description="Polysaccharide lyase 14 domain-containing protein" evidence="1">
    <location>
        <begin position="24"/>
        <end position="297"/>
    </location>
</feature>
<dbReference type="PANTHER" id="PTHR40124">
    <property type="match status" value="1"/>
</dbReference>
<name>A0A1X0QVD1_RHIZD</name>
<evidence type="ECO:0000313" key="3">
    <source>
        <dbReference type="EMBL" id="ORE03716.1"/>
    </source>
</evidence>
<feature type="signal peptide" evidence="1">
    <location>
        <begin position="1"/>
        <end position="23"/>
    </location>
</feature>
<keyword evidence="1" id="KW-0732">Signal</keyword>
<dbReference type="Pfam" id="PF21294">
    <property type="entry name" value="Polysacc_lyase_14"/>
    <property type="match status" value="1"/>
</dbReference>
<dbReference type="PANTHER" id="PTHR40124:SF1">
    <property type="entry name" value="DISAGGREGATASE RELATED REPEAT PROTEIN"/>
    <property type="match status" value="1"/>
</dbReference>